<dbReference type="SUPFAM" id="SSF52047">
    <property type="entry name" value="RNI-like"/>
    <property type="match status" value="1"/>
</dbReference>
<gene>
    <name evidence="3" type="ORF">GIL414_LOCUS12070</name>
    <name evidence="2" type="ORF">KQP761_LOCUS31723</name>
</gene>
<dbReference type="OrthoDB" id="10005716at2759"/>
<sequence>MYKASDIPTKFESLPNEILLECFMYFNACQLFYSFDRLNYRLSRLIQNSTLHVDFSHVRKSIFDRFCKIILKNPQTKDRIYSLHLSNENSHGLIQKFLSSFSTTEFSHLQSLKLTIVGDKTIQKLNSIISSMKELSSLHLNCTGASTHDILSSLTTSKLKTLSATSLNRFPLHIDARFSITNLTISCCDLHHVCHLLASLPLLNYLNVKRSSGGPESTPYMGLNEKFCAVNLIVMVIDDFQYDFNEIEDFFNGLPNLKSLTICSADRPTMIDARQWERLITSSLPHLETFRFRFACDLWSTDDEILELFQQFQSDFWLKTHHWYTEYLSTGNDKWICTIPCPSYRCDLTAYYDAHKCTMFSRAANQSRDSMPSERVFQKNREFHFYDIVSLDIMNAETTTKHSLGINHIKILKDTVNLSGVCHLFILSDCKLDSASVLLRILKATPKLSSIQIDPSALLPLLVDDQLCKYLNRMIKRLDLYMSSYIPAQIFRDPNELKRFSKAFSNIEVLHCNTNQKTEFKYLLDNLQKLISLTALIKTLETRQTISEWLEKELAKLAKQNANYDIKYEERNRMCLVTVNVWMG</sequence>
<dbReference type="InterPro" id="IPR032675">
    <property type="entry name" value="LRR_dom_sf"/>
</dbReference>
<dbReference type="Gene3D" id="3.80.10.10">
    <property type="entry name" value="Ribonuclease Inhibitor"/>
    <property type="match status" value="1"/>
</dbReference>
<dbReference type="PROSITE" id="PS50181">
    <property type="entry name" value="FBOX"/>
    <property type="match status" value="1"/>
</dbReference>
<dbReference type="InterPro" id="IPR001810">
    <property type="entry name" value="F-box_dom"/>
</dbReference>
<dbReference type="Proteomes" id="UP000663834">
    <property type="component" value="Unassembled WGS sequence"/>
</dbReference>
<organism evidence="2 4">
    <name type="scientific">Rotaria magnacalcarata</name>
    <dbReference type="NCBI Taxonomy" id="392030"/>
    <lineage>
        <taxon>Eukaryota</taxon>
        <taxon>Metazoa</taxon>
        <taxon>Spiralia</taxon>
        <taxon>Gnathifera</taxon>
        <taxon>Rotifera</taxon>
        <taxon>Eurotatoria</taxon>
        <taxon>Bdelloidea</taxon>
        <taxon>Philodinida</taxon>
        <taxon>Philodinidae</taxon>
        <taxon>Rotaria</taxon>
    </lineage>
</organism>
<accession>A0A816EYS6</accession>
<protein>
    <recommendedName>
        <fullName evidence="1">F-box domain-containing protein</fullName>
    </recommendedName>
</protein>
<evidence type="ECO:0000313" key="3">
    <source>
        <dbReference type="EMBL" id="CAF4006680.1"/>
    </source>
</evidence>
<evidence type="ECO:0000259" key="1">
    <source>
        <dbReference type="PROSITE" id="PS50181"/>
    </source>
</evidence>
<dbReference type="Proteomes" id="UP000681720">
    <property type="component" value="Unassembled WGS sequence"/>
</dbReference>
<comment type="caution">
    <text evidence="2">The sequence shown here is derived from an EMBL/GenBank/DDBJ whole genome shotgun (WGS) entry which is preliminary data.</text>
</comment>
<dbReference type="AlphaFoldDB" id="A0A816EYS6"/>
<dbReference type="EMBL" id="CAJNOW010017691">
    <property type="protein sequence ID" value="CAF1659519.1"/>
    <property type="molecule type" value="Genomic_DNA"/>
</dbReference>
<evidence type="ECO:0000313" key="4">
    <source>
        <dbReference type="Proteomes" id="UP000663834"/>
    </source>
</evidence>
<name>A0A816EYS6_9BILA</name>
<dbReference type="EMBL" id="CAJOBJ010004633">
    <property type="protein sequence ID" value="CAF4006680.1"/>
    <property type="molecule type" value="Genomic_DNA"/>
</dbReference>
<feature type="domain" description="F-box" evidence="1">
    <location>
        <begin position="8"/>
        <end position="58"/>
    </location>
</feature>
<reference evidence="2" key="1">
    <citation type="submission" date="2021-02" db="EMBL/GenBank/DDBJ databases">
        <authorList>
            <person name="Nowell W R."/>
        </authorList>
    </citation>
    <scope>NUCLEOTIDE SEQUENCE</scope>
</reference>
<evidence type="ECO:0000313" key="2">
    <source>
        <dbReference type="EMBL" id="CAF1659519.1"/>
    </source>
</evidence>
<proteinExistence type="predicted"/>